<feature type="chain" id="PRO_5007511414" evidence="1">
    <location>
        <begin position="24"/>
        <end position="423"/>
    </location>
</feature>
<feature type="signal peptide" evidence="1">
    <location>
        <begin position="1"/>
        <end position="23"/>
    </location>
</feature>
<dbReference type="STRING" id="1855912.LuPra_01328"/>
<evidence type="ECO:0000313" key="2">
    <source>
        <dbReference type="EMBL" id="AMY08140.1"/>
    </source>
</evidence>
<organism evidence="2 3">
    <name type="scientific">Luteitalea pratensis</name>
    <dbReference type="NCBI Taxonomy" id="1855912"/>
    <lineage>
        <taxon>Bacteria</taxon>
        <taxon>Pseudomonadati</taxon>
        <taxon>Acidobacteriota</taxon>
        <taxon>Vicinamibacteria</taxon>
        <taxon>Vicinamibacterales</taxon>
        <taxon>Vicinamibacteraceae</taxon>
        <taxon>Luteitalea</taxon>
    </lineage>
</organism>
<evidence type="ECO:0000256" key="1">
    <source>
        <dbReference type="SAM" id="SignalP"/>
    </source>
</evidence>
<keyword evidence="3" id="KW-1185">Reference proteome</keyword>
<dbReference type="KEGG" id="abac:LuPra_01328"/>
<dbReference type="RefSeq" id="WP_110170004.1">
    <property type="nucleotide sequence ID" value="NZ_CP015136.1"/>
</dbReference>
<dbReference type="AlphaFoldDB" id="A0A143PIR6"/>
<dbReference type="OrthoDB" id="113450at2"/>
<dbReference type="Pfam" id="PF13557">
    <property type="entry name" value="Phenol_MetA_deg"/>
    <property type="match status" value="1"/>
</dbReference>
<accession>A0A143PIR6</accession>
<dbReference type="PROSITE" id="PS51257">
    <property type="entry name" value="PROKAR_LIPOPROTEIN"/>
    <property type="match status" value="1"/>
</dbReference>
<evidence type="ECO:0000313" key="3">
    <source>
        <dbReference type="Proteomes" id="UP000076079"/>
    </source>
</evidence>
<keyword evidence="1" id="KW-0732">Signal</keyword>
<reference evidence="2 3" key="1">
    <citation type="journal article" date="2016" name="Genome Announc.">
        <title>First Complete Genome Sequence of a Subdivision 6 Acidobacterium Strain.</title>
        <authorList>
            <person name="Huang S."/>
            <person name="Vieira S."/>
            <person name="Bunk B."/>
            <person name="Riedel T."/>
            <person name="Sproer C."/>
            <person name="Overmann J."/>
        </authorList>
    </citation>
    <scope>NUCLEOTIDE SEQUENCE [LARGE SCALE GENOMIC DNA]</scope>
    <source>
        <strain evidence="3">DSM 100886 HEG_-6_39</strain>
    </source>
</reference>
<dbReference type="InterPro" id="IPR025737">
    <property type="entry name" value="FApF"/>
</dbReference>
<gene>
    <name evidence="2" type="ORF">LuPra_01328</name>
</gene>
<name>A0A143PIR6_LUTPR</name>
<protein>
    <submittedName>
        <fullName evidence="2">Uncharacterized protein</fullName>
    </submittedName>
</protein>
<reference evidence="3" key="2">
    <citation type="submission" date="2016-04" db="EMBL/GenBank/DDBJ databases">
        <title>First Complete Genome Sequence of a Subdivision 6 Acidobacterium.</title>
        <authorList>
            <person name="Huang S."/>
            <person name="Vieira S."/>
            <person name="Bunk B."/>
            <person name="Riedel T."/>
            <person name="Sproeer C."/>
            <person name="Overmann J."/>
        </authorList>
    </citation>
    <scope>NUCLEOTIDE SEQUENCE [LARGE SCALE GENOMIC DNA]</scope>
    <source>
        <strain evidence="3">DSM 100886 HEG_-6_39</strain>
    </source>
</reference>
<proteinExistence type="predicted"/>
<dbReference type="EMBL" id="CP015136">
    <property type="protein sequence ID" value="AMY08140.1"/>
    <property type="molecule type" value="Genomic_DNA"/>
</dbReference>
<dbReference type="Proteomes" id="UP000076079">
    <property type="component" value="Chromosome"/>
</dbReference>
<sequence precursor="true">MRVTRPAFGAAVLVIACCGPVSAQTTPTTPTTPTATPTTPTAEGLTLAQTLNTLARTAGSASVASALALATSLEVGTTPLITASPSFTYKVDPATGLRVRQATSFGPSFSERALTSGEGKVAVYVSVTAASYEQLGDFSLERMQLTNATGPTAASTRKGFSSLVLQAETLLMSSSVGVTDKLDLSVGVPLVRMSVDGISWMEDGNENVVALAKGAGTSTGLGDMAVSGKYRLTTFGEGPPDPGGIALVATVRLPTGDKDNFRGLGVTRTMVSAVVSTGKARFRPHGNVGFDFWSDGIDAITDDAGKSTVTARHQFQYAAGFEFAAAPKLTLLVDLLGRHILGAGHIGIKTETPTPTSPLGRIGATSVDSFVALDEGINKLTLAPGVRLNLKGSFVLSLNALATLRDNGLHDKFIPVVGLDWTF</sequence>